<dbReference type="AlphaFoldDB" id="A0A1F6BCM8"/>
<sequence>MIPYKKILVTGGCGFIGSHLVKALLKTKSEIYATDINKSRESYFYLEKLASKCSLIIGDVRKYKFLQEVISRHKINFIFHLAAQTQVTTAFEKPKDTLETNILGTVNILEIARACPYIKGVVIASSDKAYGKKKSAYMEDDPLVGDHPYEVSKSAADLLSRMYFKTYGLPVVTTRFANVYGEGDLNFERLIPGIMKSVVLNKNFYIRSNGRFIRSYLYINDVVRGYLMLMKNLDKIKGEAFNFGSPDIYSVLELLHLFEKSLDKKINYKIINNQKNEIPKQVLNYRKIKRILNWQPEYSIVETIKGVYNWYLENLKS</sequence>
<evidence type="ECO:0000259" key="1">
    <source>
        <dbReference type="Pfam" id="PF16363"/>
    </source>
</evidence>
<comment type="caution">
    <text evidence="2">The sequence shown here is derived from an EMBL/GenBank/DDBJ whole genome shotgun (WGS) entry which is preliminary data.</text>
</comment>
<dbReference type="EMBL" id="MFJU01000030">
    <property type="protein sequence ID" value="OGG34709.1"/>
    <property type="molecule type" value="Genomic_DNA"/>
</dbReference>
<organism evidence="2 3">
    <name type="scientific">Candidatus Gottesmanbacteria bacterium RIFCSPLOWO2_01_FULL_42_22</name>
    <dbReference type="NCBI Taxonomy" id="1798391"/>
    <lineage>
        <taxon>Bacteria</taxon>
        <taxon>Candidatus Gottesmaniibacteriota</taxon>
    </lineage>
</organism>
<proteinExistence type="predicted"/>
<dbReference type="Gene3D" id="3.40.50.720">
    <property type="entry name" value="NAD(P)-binding Rossmann-like Domain"/>
    <property type="match status" value="1"/>
</dbReference>
<dbReference type="PANTHER" id="PTHR43000">
    <property type="entry name" value="DTDP-D-GLUCOSE 4,6-DEHYDRATASE-RELATED"/>
    <property type="match status" value="1"/>
</dbReference>
<dbReference type="Pfam" id="PF16363">
    <property type="entry name" value="GDP_Man_Dehyd"/>
    <property type="match status" value="1"/>
</dbReference>
<dbReference type="SUPFAM" id="SSF51735">
    <property type="entry name" value="NAD(P)-binding Rossmann-fold domains"/>
    <property type="match status" value="1"/>
</dbReference>
<dbReference type="InterPro" id="IPR016040">
    <property type="entry name" value="NAD(P)-bd_dom"/>
</dbReference>
<evidence type="ECO:0000313" key="3">
    <source>
        <dbReference type="Proteomes" id="UP000176228"/>
    </source>
</evidence>
<dbReference type="STRING" id="1798391.A2968_02860"/>
<feature type="domain" description="NAD(P)-binding" evidence="1">
    <location>
        <begin position="8"/>
        <end position="305"/>
    </location>
</feature>
<dbReference type="Proteomes" id="UP000176228">
    <property type="component" value="Unassembled WGS sequence"/>
</dbReference>
<gene>
    <name evidence="2" type="ORF">A2968_02860</name>
</gene>
<dbReference type="InterPro" id="IPR036291">
    <property type="entry name" value="NAD(P)-bd_dom_sf"/>
</dbReference>
<name>A0A1F6BCM8_9BACT</name>
<protein>
    <recommendedName>
        <fullName evidence="1">NAD(P)-binding domain-containing protein</fullName>
    </recommendedName>
</protein>
<reference evidence="2 3" key="1">
    <citation type="journal article" date="2016" name="Nat. Commun.">
        <title>Thousands of microbial genomes shed light on interconnected biogeochemical processes in an aquifer system.</title>
        <authorList>
            <person name="Anantharaman K."/>
            <person name="Brown C.T."/>
            <person name="Hug L.A."/>
            <person name="Sharon I."/>
            <person name="Castelle C.J."/>
            <person name="Probst A.J."/>
            <person name="Thomas B.C."/>
            <person name="Singh A."/>
            <person name="Wilkins M.J."/>
            <person name="Karaoz U."/>
            <person name="Brodie E.L."/>
            <person name="Williams K.H."/>
            <person name="Hubbard S.S."/>
            <person name="Banfield J.F."/>
        </authorList>
    </citation>
    <scope>NUCLEOTIDE SEQUENCE [LARGE SCALE GENOMIC DNA]</scope>
</reference>
<accession>A0A1F6BCM8</accession>
<evidence type="ECO:0000313" key="2">
    <source>
        <dbReference type="EMBL" id="OGG34709.1"/>
    </source>
</evidence>